<dbReference type="KEGG" id="plon:Pla110_27750"/>
<keyword evidence="3 6" id="KW-0812">Transmembrane</keyword>
<gene>
    <name evidence="8" type="ORF">Pla110_27750</name>
</gene>
<evidence type="ECO:0000256" key="3">
    <source>
        <dbReference type="ARBA" id="ARBA00022692"/>
    </source>
</evidence>
<name>A0A518CP94_9PLAN</name>
<dbReference type="RefSeq" id="WP_144996261.1">
    <property type="nucleotide sequence ID" value="NZ_CP036281.1"/>
</dbReference>
<protein>
    <submittedName>
        <fullName evidence="8">FtsX-like permease family protein</fullName>
    </submittedName>
</protein>
<evidence type="ECO:0000256" key="1">
    <source>
        <dbReference type="ARBA" id="ARBA00004651"/>
    </source>
</evidence>
<dbReference type="InterPro" id="IPR003838">
    <property type="entry name" value="ABC3_permease_C"/>
</dbReference>
<feature type="transmembrane region" description="Helical" evidence="6">
    <location>
        <begin position="1131"/>
        <end position="1159"/>
    </location>
</feature>
<dbReference type="Pfam" id="PF02687">
    <property type="entry name" value="FtsX"/>
    <property type="match status" value="2"/>
</dbReference>
<feature type="transmembrane region" description="Helical" evidence="6">
    <location>
        <begin position="659"/>
        <end position="677"/>
    </location>
</feature>
<feature type="transmembrane region" description="Helical" evidence="6">
    <location>
        <begin position="800"/>
        <end position="819"/>
    </location>
</feature>
<evidence type="ECO:0000256" key="6">
    <source>
        <dbReference type="SAM" id="Phobius"/>
    </source>
</evidence>
<dbReference type="GO" id="GO:0005886">
    <property type="term" value="C:plasma membrane"/>
    <property type="evidence" value="ECO:0007669"/>
    <property type="project" value="UniProtKB-SubCell"/>
</dbReference>
<reference evidence="8 9" key="1">
    <citation type="submission" date="2019-02" db="EMBL/GenBank/DDBJ databases">
        <title>Deep-cultivation of Planctomycetes and their phenomic and genomic characterization uncovers novel biology.</title>
        <authorList>
            <person name="Wiegand S."/>
            <person name="Jogler M."/>
            <person name="Boedeker C."/>
            <person name="Pinto D."/>
            <person name="Vollmers J."/>
            <person name="Rivas-Marin E."/>
            <person name="Kohn T."/>
            <person name="Peeters S.H."/>
            <person name="Heuer A."/>
            <person name="Rast P."/>
            <person name="Oberbeckmann S."/>
            <person name="Bunk B."/>
            <person name="Jeske O."/>
            <person name="Meyerdierks A."/>
            <person name="Storesund J.E."/>
            <person name="Kallscheuer N."/>
            <person name="Luecker S."/>
            <person name="Lage O.M."/>
            <person name="Pohl T."/>
            <person name="Merkel B.J."/>
            <person name="Hornburger P."/>
            <person name="Mueller R.-W."/>
            <person name="Bruemmer F."/>
            <person name="Labrenz M."/>
            <person name="Spormann A.M."/>
            <person name="Op den Camp H."/>
            <person name="Overmann J."/>
            <person name="Amann R."/>
            <person name="Jetten M.S.M."/>
            <person name="Mascher T."/>
            <person name="Medema M.H."/>
            <person name="Devos D.P."/>
            <person name="Kaster A.-K."/>
            <person name="Ovreas L."/>
            <person name="Rohde M."/>
            <person name="Galperin M.Y."/>
            <person name="Jogler C."/>
        </authorList>
    </citation>
    <scope>NUCLEOTIDE SEQUENCE [LARGE SCALE GENOMIC DNA]</scope>
    <source>
        <strain evidence="8 9">Pla110</strain>
    </source>
</reference>
<keyword evidence="4 6" id="KW-1133">Transmembrane helix</keyword>
<feature type="domain" description="ABC3 transporter permease C-terminal" evidence="7">
    <location>
        <begin position="1054"/>
        <end position="1162"/>
    </location>
</feature>
<feature type="transmembrane region" description="Helical" evidence="6">
    <location>
        <begin position="614"/>
        <end position="639"/>
    </location>
</feature>
<evidence type="ECO:0000259" key="7">
    <source>
        <dbReference type="Pfam" id="PF02687"/>
    </source>
</evidence>
<dbReference type="EMBL" id="CP036281">
    <property type="protein sequence ID" value="QDU81038.1"/>
    <property type="molecule type" value="Genomic_DNA"/>
</dbReference>
<evidence type="ECO:0000256" key="4">
    <source>
        <dbReference type="ARBA" id="ARBA00022989"/>
    </source>
</evidence>
<keyword evidence="9" id="KW-1185">Reference proteome</keyword>
<feature type="transmembrane region" description="Helical" evidence="6">
    <location>
        <begin position="1103"/>
        <end position="1124"/>
    </location>
</feature>
<comment type="subcellular location">
    <subcellularLocation>
        <location evidence="1">Cell membrane</location>
        <topology evidence="1">Multi-pass membrane protein</topology>
    </subcellularLocation>
</comment>
<dbReference type="AlphaFoldDB" id="A0A518CP94"/>
<evidence type="ECO:0000313" key="9">
    <source>
        <dbReference type="Proteomes" id="UP000317178"/>
    </source>
</evidence>
<dbReference type="PANTHER" id="PTHR43738">
    <property type="entry name" value="ABC TRANSPORTER, MEMBRANE PROTEIN"/>
    <property type="match status" value="1"/>
</dbReference>
<keyword evidence="5 6" id="KW-0472">Membrane</keyword>
<dbReference type="InterPro" id="IPR051125">
    <property type="entry name" value="ABC-4/HrtB_transporter"/>
</dbReference>
<evidence type="ECO:0000256" key="2">
    <source>
        <dbReference type="ARBA" id="ARBA00022475"/>
    </source>
</evidence>
<feature type="transmembrane region" description="Helical" evidence="6">
    <location>
        <begin position="20"/>
        <end position="39"/>
    </location>
</feature>
<evidence type="ECO:0000256" key="5">
    <source>
        <dbReference type="ARBA" id="ARBA00023136"/>
    </source>
</evidence>
<accession>A0A518CP94</accession>
<feature type="domain" description="ABC3 transporter permease C-terminal" evidence="7">
    <location>
        <begin position="564"/>
        <end position="677"/>
    </location>
</feature>
<dbReference type="OrthoDB" id="219657at2"/>
<feature type="transmembrane region" description="Helical" evidence="6">
    <location>
        <begin position="712"/>
        <end position="734"/>
    </location>
</feature>
<proteinExistence type="predicted"/>
<dbReference type="PANTHER" id="PTHR43738:SF2">
    <property type="entry name" value="ABC TRANSPORTER PERMEASE"/>
    <property type="match status" value="1"/>
</dbReference>
<evidence type="ECO:0000313" key="8">
    <source>
        <dbReference type="EMBL" id="QDU81038.1"/>
    </source>
</evidence>
<keyword evidence="2" id="KW-1003">Cell membrane</keyword>
<organism evidence="8 9">
    <name type="scientific">Polystyrenella longa</name>
    <dbReference type="NCBI Taxonomy" id="2528007"/>
    <lineage>
        <taxon>Bacteria</taxon>
        <taxon>Pseudomonadati</taxon>
        <taxon>Planctomycetota</taxon>
        <taxon>Planctomycetia</taxon>
        <taxon>Planctomycetales</taxon>
        <taxon>Planctomycetaceae</taxon>
        <taxon>Polystyrenella</taxon>
    </lineage>
</organism>
<sequence>MNRLKLVRHNLRYFWKTNAALFLGLMAGTAVITGALIVGDSVRQSLVQTSLARLGEVDLTLHTPRFFRQDLAQQLSGPSEENDAPIQTAPLISLNSSLVYEEENDAQGTNNIHRANNTNLFGIGAEGWSMLENSDVTPPNANEILINARLAGELNVKVGDELSAWIELPSTIPRDSLLGERDETSIELRYVIREIIPEQVGAGRFAFTPNQQLPRTCFVNLSTLQDSLDLSAIKPTRRNPEERFARVNSLLTTGFYGDEEPSGIKDVQVQNSLLQMQNQLDKQVNLSDLYLKFRQNEEQGYLTLESEQMILEEPVATAIQTVAKELDLPTSPILVYLANEISSGSNPDNFSMYSIVAGIDLSENAPFGPFEFASEKAPTELGENEIILNEWLATDLAVTVGDLINLSYHTVGSHGELPEESRTFTVTGICKMTGPAADRGLTPDLKGITDAERFSDWDQPFPMEMDRITDRDDEYWEQYRATPKAFVSLETAQALWKSRYGQLTSYRIAPTSSETNIANLEKSVSSKFLTQMKPAQLGLQFQPTRATGLAAAQGTNDFSQLFLAFSFFIILAALVLVSLLFKLSLERRASEVGLLMAVGYQDYHVRRQFLLEGFLLTLVGTIGGAILAVAYAALMMYGLKTWWNQAVGTADLNLYVNPFSLVSGMIVTASLALVVIWRSLAILNRRSPNALLSGRLETESNQVKRAPKVARWVCIFLGGLGGVLLLAGLLGLLPQQEAFSGFSWRVVSFFLVGFSLLIAFIAAFQVWLKKPDLAELKGAGTNGLARLSIKNVMRHPQRSLLTVLLMSLATFIIVAVAAGRRNPTSEQPELHSGNGGFTLLAESSLPLVYNLNNPEGQAKLFLDSTQTEQLQGIKTYSFRVQPGEEASCLNLYQTRLPTILGVPDEFIQRGGFKFADTPGENPWQTLTKKQGEAIPVIGDMNTLQYSLHVALGDEIDMTDQRGINHPLKIAGMLDGSVFQGVLLMSEKHFRELFPERAGYQYFLFEAPLDNMPELTKVLETQLTEYGFDAEPVSERIAQFLAVQNTYLSTFQTLGGLGLLLGSFGLGTVMLRNVLERNSELALLRAVGVTPAGIGWMVLVENGFLLSCGLLSGVIAALLAMAPHLMSTGADFLWLSTIIILGLIWIVGMLAALFAVYAAVKTPIVSSLRAL</sequence>
<dbReference type="Proteomes" id="UP000317178">
    <property type="component" value="Chromosome"/>
</dbReference>
<feature type="transmembrane region" description="Helical" evidence="6">
    <location>
        <begin position="1081"/>
        <end position="1097"/>
    </location>
</feature>
<feature type="transmembrane region" description="Helical" evidence="6">
    <location>
        <begin position="561"/>
        <end position="581"/>
    </location>
</feature>
<feature type="transmembrane region" description="Helical" evidence="6">
    <location>
        <begin position="1053"/>
        <end position="1074"/>
    </location>
</feature>
<feature type="transmembrane region" description="Helical" evidence="6">
    <location>
        <begin position="746"/>
        <end position="768"/>
    </location>
</feature>